<organism evidence="2 3">
    <name type="scientific">Actinokineospora cianjurensis</name>
    <dbReference type="NCBI Taxonomy" id="585224"/>
    <lineage>
        <taxon>Bacteria</taxon>
        <taxon>Bacillati</taxon>
        <taxon>Actinomycetota</taxon>
        <taxon>Actinomycetes</taxon>
        <taxon>Pseudonocardiales</taxon>
        <taxon>Pseudonocardiaceae</taxon>
        <taxon>Actinokineospora</taxon>
    </lineage>
</organism>
<dbReference type="AlphaFoldDB" id="A0A421AYE7"/>
<keyword evidence="3" id="KW-1185">Reference proteome</keyword>
<feature type="transmembrane region" description="Helical" evidence="1">
    <location>
        <begin position="42"/>
        <end position="63"/>
    </location>
</feature>
<feature type="transmembrane region" description="Helical" evidence="1">
    <location>
        <begin position="12"/>
        <end position="30"/>
    </location>
</feature>
<keyword evidence="1" id="KW-0812">Transmembrane</keyword>
<name>A0A421AYE7_9PSEU</name>
<comment type="caution">
    <text evidence="2">The sequence shown here is derived from an EMBL/GenBank/DDBJ whole genome shotgun (WGS) entry which is preliminary data.</text>
</comment>
<sequence>MTNPATNRPRPLRAAARIFGGITALIAGLANSGVITATQGSAIQGVITAVLVLLGTLGIVTVAEPKVTPLADPRDVQGRPLTSSD</sequence>
<keyword evidence="1" id="KW-1133">Transmembrane helix</keyword>
<evidence type="ECO:0000313" key="2">
    <source>
        <dbReference type="EMBL" id="RLK54814.1"/>
    </source>
</evidence>
<evidence type="ECO:0000256" key="1">
    <source>
        <dbReference type="SAM" id="Phobius"/>
    </source>
</evidence>
<reference evidence="2 3" key="1">
    <citation type="submission" date="2018-10" db="EMBL/GenBank/DDBJ databases">
        <title>Genomic Encyclopedia of Archaeal and Bacterial Type Strains, Phase II (KMG-II): from individual species to whole genera.</title>
        <authorList>
            <person name="Goeker M."/>
        </authorList>
    </citation>
    <scope>NUCLEOTIDE SEQUENCE [LARGE SCALE GENOMIC DNA]</scope>
    <source>
        <strain evidence="2 3">DSM 45657</strain>
    </source>
</reference>
<dbReference type="Proteomes" id="UP000282454">
    <property type="component" value="Unassembled WGS sequence"/>
</dbReference>
<protein>
    <submittedName>
        <fullName evidence="2">Uncharacterized protein</fullName>
    </submittedName>
</protein>
<proteinExistence type="predicted"/>
<gene>
    <name evidence="2" type="ORF">CLV68_5202</name>
</gene>
<keyword evidence="1" id="KW-0472">Membrane</keyword>
<accession>A0A421AYE7</accession>
<dbReference type="OrthoDB" id="3696113at2"/>
<evidence type="ECO:0000313" key="3">
    <source>
        <dbReference type="Proteomes" id="UP000282454"/>
    </source>
</evidence>
<dbReference type="RefSeq" id="WP_121393476.1">
    <property type="nucleotide sequence ID" value="NZ_RCDD01000005.1"/>
</dbReference>
<dbReference type="EMBL" id="RCDD01000005">
    <property type="protein sequence ID" value="RLK54814.1"/>
    <property type="molecule type" value="Genomic_DNA"/>
</dbReference>